<evidence type="ECO:0000259" key="1">
    <source>
        <dbReference type="Pfam" id="PF07969"/>
    </source>
</evidence>
<organism evidence="2 3">
    <name type="scientific">Trebonia kvetii</name>
    <dbReference type="NCBI Taxonomy" id="2480626"/>
    <lineage>
        <taxon>Bacteria</taxon>
        <taxon>Bacillati</taxon>
        <taxon>Actinomycetota</taxon>
        <taxon>Actinomycetes</taxon>
        <taxon>Streptosporangiales</taxon>
        <taxon>Treboniaceae</taxon>
        <taxon>Trebonia</taxon>
    </lineage>
</organism>
<dbReference type="SUPFAM" id="SSF51338">
    <property type="entry name" value="Composite domain of metallo-dependent hydrolases"/>
    <property type="match status" value="1"/>
</dbReference>
<comment type="caution">
    <text evidence="2">The sequence shown here is derived from an EMBL/GenBank/DDBJ whole genome shotgun (WGS) entry which is preliminary data.</text>
</comment>
<dbReference type="InterPro" id="IPR013108">
    <property type="entry name" value="Amidohydro_3"/>
</dbReference>
<dbReference type="Proteomes" id="UP000460272">
    <property type="component" value="Unassembled WGS sequence"/>
</dbReference>
<feature type="domain" description="Amidohydrolase 3" evidence="1">
    <location>
        <begin position="59"/>
        <end position="554"/>
    </location>
</feature>
<dbReference type="SUPFAM" id="SSF51556">
    <property type="entry name" value="Metallo-dependent hydrolases"/>
    <property type="match status" value="1"/>
</dbReference>
<dbReference type="OrthoDB" id="3173428at2"/>
<dbReference type="EMBL" id="RPFW01000004">
    <property type="protein sequence ID" value="TVZ03340.1"/>
    <property type="molecule type" value="Genomic_DNA"/>
</dbReference>
<dbReference type="AlphaFoldDB" id="A0A6P2BWP7"/>
<sequence length="557" mass="58408">MICCAPQRTSWRVEVAKAILFTGGSVFDGTAFLAPGTSVLVSGGKVAAVGADLDPGGADVVDLAGGTLLPGFQDAHVHPVFGGMQLLGCDLSEAETAQEYLAIVAGFAAANPDLDWITGGGWGMTAFPGGIPTAAQLDPVSGGRPVILTNRDGHGAWVNSRAMELAGITRDTLDPADGRIERDAAGEPVGMLQEGAMNLVRHLIPADTDEDRYRGLLAAQDYLLSLGITGWQDAIIGSGFGDADAATAYHQAASAGTLRADVVGALWWQRHEGLEQLPGLLHRREHDGRDGFRLTSVKMMLDGVAENHTAAMLDPYLDGHGCATHNSGLDFIDPAELPRYVTALDQAGFQVHFHALGDRAVRNALNAVAAARAAHTGSPGRTIRHHLAHLQVVHPADIARFAELGATANIQPLWATAEEQMTELTIPFLGERRAAWQYPFRGLAASGAHLAAGSDWPVSSPNPLLGIHVAVNRSTPDSADTPFLPDQAIPLATALAAYTSGTATVNGVDGQAGRIRPGYQASFAVTDADLAAIGDHEICAAAVTQTWVRGELAYRND</sequence>
<dbReference type="InterPro" id="IPR032466">
    <property type="entry name" value="Metal_Hydrolase"/>
</dbReference>
<dbReference type="Gene3D" id="3.10.310.70">
    <property type="match status" value="1"/>
</dbReference>
<protein>
    <submittedName>
        <fullName evidence="2">Amidohydrolase</fullName>
    </submittedName>
</protein>
<dbReference type="PANTHER" id="PTHR22642">
    <property type="entry name" value="IMIDAZOLONEPROPIONASE"/>
    <property type="match status" value="1"/>
</dbReference>
<proteinExistence type="predicted"/>
<reference evidence="2 3" key="1">
    <citation type="submission" date="2018-11" db="EMBL/GenBank/DDBJ databases">
        <title>Trebonia kvetii gen.nov., sp.nov., a novel acidophilic actinobacterium, and proposal of the new actinobacterial family Treboniaceae fam. nov.</title>
        <authorList>
            <person name="Rapoport D."/>
            <person name="Sagova-Mareckova M."/>
            <person name="Sedlacek I."/>
            <person name="Provaznik J."/>
            <person name="Kralova S."/>
            <person name="Pavlinic D."/>
            <person name="Benes V."/>
            <person name="Kopecky J."/>
        </authorList>
    </citation>
    <scope>NUCLEOTIDE SEQUENCE [LARGE SCALE GENOMIC DNA]</scope>
    <source>
        <strain evidence="2 3">15Tr583</strain>
    </source>
</reference>
<dbReference type="InterPro" id="IPR011059">
    <property type="entry name" value="Metal-dep_hydrolase_composite"/>
</dbReference>
<dbReference type="Pfam" id="PF07969">
    <property type="entry name" value="Amidohydro_3"/>
    <property type="match status" value="1"/>
</dbReference>
<dbReference type="InterPro" id="IPR033932">
    <property type="entry name" value="YtcJ-like"/>
</dbReference>
<keyword evidence="2" id="KW-0378">Hydrolase</keyword>
<gene>
    <name evidence="2" type="ORF">EAS64_23325</name>
</gene>
<accession>A0A6P2BWP7</accession>
<keyword evidence="3" id="KW-1185">Reference proteome</keyword>
<name>A0A6P2BWP7_9ACTN</name>
<dbReference type="GO" id="GO:0016810">
    <property type="term" value="F:hydrolase activity, acting on carbon-nitrogen (but not peptide) bonds"/>
    <property type="evidence" value="ECO:0007669"/>
    <property type="project" value="InterPro"/>
</dbReference>
<evidence type="ECO:0000313" key="3">
    <source>
        <dbReference type="Proteomes" id="UP000460272"/>
    </source>
</evidence>
<dbReference type="PANTHER" id="PTHR22642:SF2">
    <property type="entry name" value="PROTEIN LONG AFTER FAR-RED 3"/>
    <property type="match status" value="1"/>
</dbReference>
<dbReference type="Gene3D" id="3.20.20.140">
    <property type="entry name" value="Metal-dependent hydrolases"/>
    <property type="match status" value="1"/>
</dbReference>
<dbReference type="CDD" id="cd01300">
    <property type="entry name" value="YtcJ_like"/>
    <property type="match status" value="1"/>
</dbReference>
<evidence type="ECO:0000313" key="2">
    <source>
        <dbReference type="EMBL" id="TVZ03340.1"/>
    </source>
</evidence>
<dbReference type="Gene3D" id="2.30.40.10">
    <property type="entry name" value="Urease, subunit C, domain 1"/>
    <property type="match status" value="1"/>
</dbReference>